<dbReference type="RefSeq" id="WP_279927713.1">
    <property type="nucleotide sequence ID" value="NZ_JARWBG010000010.1"/>
</dbReference>
<evidence type="ECO:0000256" key="1">
    <source>
        <dbReference type="SAM" id="MobiDB-lite"/>
    </source>
</evidence>
<evidence type="ECO:0008006" key="4">
    <source>
        <dbReference type="Google" id="ProtNLM"/>
    </source>
</evidence>
<protein>
    <recommendedName>
        <fullName evidence="4">Transposase</fullName>
    </recommendedName>
</protein>
<sequence length="61" mass="6601">MAAARTLAAAVFVTDPKTHQTLLLQPGAEVSDPAIAEQITHPDAWVPEPPRPLRRTKTETS</sequence>
<accession>A0ABT6HKV5</accession>
<name>A0ABT6HKV5_9ACTN</name>
<organism evidence="2 3">
    <name type="scientific">Streptomyces chengmaiensis</name>
    <dbReference type="NCBI Taxonomy" id="3040919"/>
    <lineage>
        <taxon>Bacteria</taxon>
        <taxon>Bacillati</taxon>
        <taxon>Actinomycetota</taxon>
        <taxon>Actinomycetes</taxon>
        <taxon>Kitasatosporales</taxon>
        <taxon>Streptomycetaceae</taxon>
        <taxon>Streptomyces</taxon>
    </lineage>
</organism>
<feature type="region of interest" description="Disordered" evidence="1">
    <location>
        <begin position="39"/>
        <end position="61"/>
    </location>
</feature>
<gene>
    <name evidence="2" type="ORF">QCN29_11305</name>
</gene>
<dbReference type="EMBL" id="JARWBG010000010">
    <property type="protein sequence ID" value="MDH2389369.1"/>
    <property type="molecule type" value="Genomic_DNA"/>
</dbReference>
<proteinExistence type="predicted"/>
<evidence type="ECO:0000313" key="2">
    <source>
        <dbReference type="EMBL" id="MDH2389369.1"/>
    </source>
</evidence>
<dbReference type="Proteomes" id="UP001223144">
    <property type="component" value="Unassembled WGS sequence"/>
</dbReference>
<reference evidence="2 3" key="1">
    <citation type="submission" date="2023-04" db="EMBL/GenBank/DDBJ databases">
        <title>Streptomyces chengmaiensis sp. nov. isolated from the stem of mangrove plant in Hainan.</title>
        <authorList>
            <person name="Huang X."/>
            <person name="Zhou S."/>
            <person name="Chu X."/>
            <person name="Xie Y."/>
            <person name="Lin Y."/>
        </authorList>
    </citation>
    <scope>NUCLEOTIDE SEQUENCE [LARGE SCALE GENOMIC DNA]</scope>
    <source>
        <strain evidence="2 3">HNM0663</strain>
    </source>
</reference>
<evidence type="ECO:0000313" key="3">
    <source>
        <dbReference type="Proteomes" id="UP001223144"/>
    </source>
</evidence>
<comment type="caution">
    <text evidence="2">The sequence shown here is derived from an EMBL/GenBank/DDBJ whole genome shotgun (WGS) entry which is preliminary data.</text>
</comment>
<keyword evidence="3" id="KW-1185">Reference proteome</keyword>